<dbReference type="EMBL" id="SDWS01000021">
    <property type="protein sequence ID" value="RYB88259.1"/>
    <property type="molecule type" value="Genomic_DNA"/>
</dbReference>
<organism evidence="6 7">
    <name type="scientific">Nocardioides glacieisoli</name>
    <dbReference type="NCBI Taxonomy" id="1168730"/>
    <lineage>
        <taxon>Bacteria</taxon>
        <taxon>Bacillati</taxon>
        <taxon>Actinomycetota</taxon>
        <taxon>Actinomycetes</taxon>
        <taxon>Propionibacteriales</taxon>
        <taxon>Nocardioidaceae</taxon>
        <taxon>Nocardioides</taxon>
    </lineage>
</organism>
<dbReference type="RefSeq" id="WP_129479835.1">
    <property type="nucleotide sequence ID" value="NZ_SDWS01000021.1"/>
</dbReference>
<keyword evidence="4" id="KW-1133">Transmembrane helix</keyword>
<reference evidence="6 7" key="1">
    <citation type="submission" date="2019-01" db="EMBL/GenBank/DDBJ databases">
        <title>Novel species of Nocardioides.</title>
        <authorList>
            <person name="Liu Q."/>
            <person name="Xin Y.-H."/>
        </authorList>
    </citation>
    <scope>NUCLEOTIDE SEQUENCE [LARGE SCALE GENOMIC DNA]</scope>
    <source>
        <strain evidence="6 7">HLT3-15</strain>
    </source>
</reference>
<feature type="transmembrane region" description="Helical" evidence="4">
    <location>
        <begin position="236"/>
        <end position="260"/>
    </location>
</feature>
<feature type="transmembrane region" description="Helical" evidence="4">
    <location>
        <begin position="266"/>
        <end position="286"/>
    </location>
</feature>
<dbReference type="GO" id="GO:0016020">
    <property type="term" value="C:membrane"/>
    <property type="evidence" value="ECO:0007669"/>
    <property type="project" value="InterPro"/>
</dbReference>
<feature type="transmembrane region" description="Helical" evidence="4">
    <location>
        <begin position="129"/>
        <end position="150"/>
    </location>
</feature>
<keyword evidence="3" id="KW-0902">Two-component regulatory system</keyword>
<dbReference type="Gene3D" id="3.30.565.10">
    <property type="entry name" value="Histidine kinase-like ATPase, C-terminal domain"/>
    <property type="match status" value="1"/>
</dbReference>
<keyword evidence="1" id="KW-0808">Transferase</keyword>
<accession>A0A4Q2RL08</accession>
<feature type="transmembrane region" description="Helical" evidence="4">
    <location>
        <begin position="28"/>
        <end position="49"/>
    </location>
</feature>
<keyword evidence="7" id="KW-1185">Reference proteome</keyword>
<evidence type="ECO:0000256" key="4">
    <source>
        <dbReference type="SAM" id="Phobius"/>
    </source>
</evidence>
<protein>
    <recommendedName>
        <fullName evidence="5">Histidine kinase/HSP90-like ATPase domain-containing protein</fullName>
    </recommendedName>
</protein>
<dbReference type="SMART" id="SM00387">
    <property type="entry name" value="HATPase_c"/>
    <property type="match status" value="1"/>
</dbReference>
<feature type="transmembrane region" description="Helical" evidence="4">
    <location>
        <begin position="61"/>
        <end position="80"/>
    </location>
</feature>
<dbReference type="SUPFAM" id="SSF55874">
    <property type="entry name" value="ATPase domain of HSP90 chaperone/DNA topoisomerase II/histidine kinase"/>
    <property type="match status" value="1"/>
</dbReference>
<dbReference type="SUPFAM" id="SSF55781">
    <property type="entry name" value="GAF domain-like"/>
    <property type="match status" value="1"/>
</dbReference>
<dbReference type="Proteomes" id="UP000291838">
    <property type="component" value="Unassembled WGS sequence"/>
</dbReference>
<dbReference type="CDD" id="cd16917">
    <property type="entry name" value="HATPase_UhpB-NarQ-NarX-like"/>
    <property type="match status" value="1"/>
</dbReference>
<feature type="transmembrane region" description="Helical" evidence="4">
    <location>
        <begin position="92"/>
        <end position="109"/>
    </location>
</feature>
<evidence type="ECO:0000256" key="1">
    <source>
        <dbReference type="ARBA" id="ARBA00022679"/>
    </source>
</evidence>
<feature type="domain" description="Histidine kinase/HSP90-like ATPase" evidence="5">
    <location>
        <begin position="522"/>
        <end position="612"/>
    </location>
</feature>
<dbReference type="Pfam" id="PF07730">
    <property type="entry name" value="HisKA_3"/>
    <property type="match status" value="1"/>
</dbReference>
<dbReference type="InterPro" id="IPR003594">
    <property type="entry name" value="HATPase_dom"/>
</dbReference>
<evidence type="ECO:0000259" key="5">
    <source>
        <dbReference type="SMART" id="SM00387"/>
    </source>
</evidence>
<dbReference type="InterPro" id="IPR036890">
    <property type="entry name" value="HATPase_C_sf"/>
</dbReference>
<evidence type="ECO:0000256" key="2">
    <source>
        <dbReference type="ARBA" id="ARBA00022777"/>
    </source>
</evidence>
<dbReference type="InterPro" id="IPR011712">
    <property type="entry name" value="Sig_transdc_His_kin_sub3_dim/P"/>
</dbReference>
<dbReference type="PANTHER" id="PTHR24421">
    <property type="entry name" value="NITRATE/NITRITE SENSOR PROTEIN NARX-RELATED"/>
    <property type="match status" value="1"/>
</dbReference>
<proteinExistence type="predicted"/>
<dbReference type="Gene3D" id="1.20.5.1930">
    <property type="match status" value="1"/>
</dbReference>
<dbReference type="GO" id="GO:0046983">
    <property type="term" value="F:protein dimerization activity"/>
    <property type="evidence" value="ECO:0007669"/>
    <property type="project" value="InterPro"/>
</dbReference>
<comment type="caution">
    <text evidence="6">The sequence shown here is derived from an EMBL/GenBank/DDBJ whole genome shotgun (WGS) entry which is preliminary data.</text>
</comment>
<gene>
    <name evidence="6" type="ORF">EUA06_22070</name>
</gene>
<name>A0A4Q2RL08_9ACTN</name>
<evidence type="ECO:0000313" key="7">
    <source>
        <dbReference type="Proteomes" id="UP000291838"/>
    </source>
</evidence>
<dbReference type="OrthoDB" id="227596at2"/>
<feature type="transmembrane region" description="Helical" evidence="4">
    <location>
        <begin position="171"/>
        <end position="194"/>
    </location>
</feature>
<evidence type="ECO:0000313" key="6">
    <source>
        <dbReference type="EMBL" id="RYB88259.1"/>
    </source>
</evidence>
<dbReference type="Pfam" id="PF02518">
    <property type="entry name" value="HATPase_c"/>
    <property type="match status" value="1"/>
</dbReference>
<keyword evidence="4" id="KW-0472">Membrane</keyword>
<dbReference type="AlphaFoldDB" id="A0A4Q2RL08"/>
<feature type="transmembrane region" description="Helical" evidence="4">
    <location>
        <begin position="6"/>
        <end position="21"/>
    </location>
</feature>
<sequence length="623" mass="66376">MFFTAVVFATVVPITLGLLLVRRGQRRIGCLLVAHGLSVGLLLGGSEFTSTTTAALVADQLLAGGWVFLFLWLVLIAYVLPDGRPLSSRWLLWVRVGLAGAAILLVGAAGDRSTFRQEHDGLAPPVAWLSPAVSAVLGTVGLLLVVLLFFGSAVAVRSRLKASAGETRLQLLWLVWGALAVPLGLLLLWANHFLLSDNPWVTAATFTGVSTALPATITIAILRYRLFDIQLVLSRTLTYGVLVVGVVALYALLLLAVARVGGNDTLGGLLTVAVVAVAVHPAYAWLGRRVERWVYGYRSQPHQALRLLADRADAAASDTFGTPVTDAVTDAIAEALRADRAWVDTRPGEAGDRVVRTPLVHRGESFGYLAVAVPHGRELSSADLALLRDLARYAAVLVRSERQGQALRESRSRIVAGREEERRRLRRDLHDGVGPALAAVVLKLNAAQSRADVDARAALLAEAREEVKDAIAEVRRLVDDLRPPAIDEVGLLAAIRHRAGALSGVLTIEVSGPEPLPALPAAVEVAAFRIASEAMTNAVRHAGASRCRVDVCLNGCLELTIADNGRGRALATTSGVGWTSMRERAAELGGTCDISDRREGGLLVRAVLPVEEPPASAESRAER</sequence>
<dbReference type="GO" id="GO:0000155">
    <property type="term" value="F:phosphorelay sensor kinase activity"/>
    <property type="evidence" value="ECO:0007669"/>
    <property type="project" value="InterPro"/>
</dbReference>
<keyword evidence="4" id="KW-0812">Transmembrane</keyword>
<dbReference type="InterPro" id="IPR029016">
    <property type="entry name" value="GAF-like_dom_sf"/>
</dbReference>
<dbReference type="Gene3D" id="3.30.450.40">
    <property type="match status" value="1"/>
</dbReference>
<dbReference type="InterPro" id="IPR050482">
    <property type="entry name" value="Sensor_HK_TwoCompSys"/>
</dbReference>
<feature type="transmembrane region" description="Helical" evidence="4">
    <location>
        <begin position="200"/>
        <end position="224"/>
    </location>
</feature>
<keyword evidence="2" id="KW-0418">Kinase</keyword>
<evidence type="ECO:0000256" key="3">
    <source>
        <dbReference type="ARBA" id="ARBA00023012"/>
    </source>
</evidence>